<evidence type="ECO:0000256" key="11">
    <source>
        <dbReference type="SAM" id="MobiDB-lite"/>
    </source>
</evidence>
<proteinExistence type="inferred from homology"/>
<dbReference type="Pfam" id="PF03971">
    <property type="entry name" value="IDH"/>
    <property type="match status" value="1"/>
</dbReference>
<name>A0ABP7AHB8_9MICO</name>
<dbReference type="PANTHER" id="PTHR36999">
    <property type="entry name" value="ISOCITRATE DEHYDROGENASE [NADP]"/>
    <property type="match status" value="1"/>
</dbReference>
<reference evidence="13" key="1">
    <citation type="journal article" date="2019" name="Int. J. Syst. Evol. Microbiol.">
        <title>The Global Catalogue of Microorganisms (GCM) 10K type strain sequencing project: providing services to taxonomists for standard genome sequencing and annotation.</title>
        <authorList>
            <consortium name="The Broad Institute Genomics Platform"/>
            <consortium name="The Broad Institute Genome Sequencing Center for Infectious Disease"/>
            <person name="Wu L."/>
            <person name="Ma J."/>
        </authorList>
    </citation>
    <scope>NUCLEOTIDE SEQUENCE [LARGE SCALE GENOMIC DNA]</scope>
    <source>
        <strain evidence="13">JCM 16544</strain>
    </source>
</reference>
<keyword evidence="6 10" id="KW-0521">NADP</keyword>
<evidence type="ECO:0000256" key="6">
    <source>
        <dbReference type="ARBA" id="ARBA00022857"/>
    </source>
</evidence>
<dbReference type="NCBIfam" id="TIGR00178">
    <property type="entry name" value="monomer_idh"/>
    <property type="match status" value="1"/>
</dbReference>
<keyword evidence="7 10" id="KW-0560">Oxidoreductase</keyword>
<keyword evidence="13" id="KW-1185">Reference proteome</keyword>
<feature type="region of interest" description="Disordered" evidence="11">
    <location>
        <begin position="138"/>
        <end position="165"/>
    </location>
</feature>
<keyword evidence="2 10" id="KW-0329">Glyoxylate bypass</keyword>
<gene>
    <name evidence="12" type="ORF">GCM10022200_13700</name>
</gene>
<comment type="cofactor">
    <cofactor evidence="1">
        <name>Mg(2+)</name>
        <dbReference type="ChEBI" id="CHEBI:18420"/>
    </cofactor>
</comment>
<dbReference type="PIRSF" id="PIRSF009407">
    <property type="entry name" value="IDH_monmr"/>
    <property type="match status" value="1"/>
</dbReference>
<keyword evidence="3 10" id="KW-0816">Tricarboxylic acid cycle</keyword>
<dbReference type="RefSeq" id="WP_344737243.1">
    <property type="nucleotide sequence ID" value="NZ_BAAAYU010000005.1"/>
</dbReference>
<dbReference type="Gene3D" id="3.40.718.10">
    <property type="entry name" value="Isopropylmalate Dehydrogenase"/>
    <property type="match status" value="1"/>
</dbReference>
<dbReference type="Proteomes" id="UP001501697">
    <property type="component" value="Unassembled WGS sequence"/>
</dbReference>
<comment type="similarity">
    <text evidence="9 10">Belongs to the monomeric-type IDH family.</text>
</comment>
<accession>A0ABP7AHB8</accession>
<evidence type="ECO:0000256" key="9">
    <source>
        <dbReference type="ARBA" id="ARBA00046318"/>
    </source>
</evidence>
<keyword evidence="5" id="KW-0460">Magnesium</keyword>
<dbReference type="PANTHER" id="PTHR36999:SF1">
    <property type="entry name" value="ISOCITRATE DEHYDROGENASE (NADP(+))"/>
    <property type="match status" value="1"/>
</dbReference>
<evidence type="ECO:0000256" key="5">
    <source>
        <dbReference type="ARBA" id="ARBA00022842"/>
    </source>
</evidence>
<sequence>MTDSTIIYTYTDEAPALATASFLPIIQAVVGRAGVEVETRDISLSGRILAAFPQKLPPEAQVGDALAELGGLATTPEANIIKLPNISASIPQLKAAIAELQAQGYDIPDYPDEPASIEEKDVRARYDRIKGSAVNPVLREGNSDRRAPQSVKNYARSHPHRNKPFAAGSKTRVATMGHDDFRSNEKSWIAAHDDVLTIRHLAEDGTETILKKDLKVLPREIVDATFLSASALDAFLAETLETAKSDDVLYSVHLKATMMKVSDPIIFGHVVKTYFADVFERYGTALEAAGLTPNNGLGSILAGLGSVEGGDVIAQAITADLERGPRLSYVNSDKGITNLHVPSDVIVDASMPALIRNGGKLWGVDGGEDETLAVIPDSSYAGVYQAVIDDVIANGPLDPATIGTVPNVGLMAQAAEEYGSHDKTFEIEAPGVVQILDSSGEVLIEHHVGAGDIWRATQTKHIPVIDWVRLAVGRARATGAPAVFWLDLNRSHDAQLIAKVHQALATLDTSDVQITILAPEEATRYTLARMRHGKDTISVTGNVLRDYLTDLFPILEVGTSAKMLSIVPLLAGGGLFETGAGGSAPKHVQQLLEENYLRWDSLGEFFALAASLEHLGEVTGNARAKILADTLDAATGMFLENDKSPGRALGTIDNRGSHFYLALYWMQALAAQTDDAELAAVFAPIAETLASNEEAIVAELNAVQGSPVEIGGYYRPDDELVASVMRPSPTFNAIIDDLG</sequence>
<evidence type="ECO:0000256" key="10">
    <source>
        <dbReference type="PIRNR" id="PIRNR009407"/>
    </source>
</evidence>
<keyword evidence="4" id="KW-0479">Metal-binding</keyword>
<organism evidence="12 13">
    <name type="scientific">Microbacterium awajiense</name>
    <dbReference type="NCBI Taxonomy" id="415214"/>
    <lineage>
        <taxon>Bacteria</taxon>
        <taxon>Bacillati</taxon>
        <taxon>Actinomycetota</taxon>
        <taxon>Actinomycetes</taxon>
        <taxon>Micrococcales</taxon>
        <taxon>Microbacteriaceae</taxon>
        <taxon>Microbacterium</taxon>
    </lineage>
</organism>
<dbReference type="EC" id="1.1.1.42" evidence="10"/>
<evidence type="ECO:0000256" key="2">
    <source>
        <dbReference type="ARBA" id="ARBA00022435"/>
    </source>
</evidence>
<protein>
    <recommendedName>
        <fullName evidence="10">Isocitrate dehydrogenase [NADP]</fullName>
        <ecNumber evidence="10">1.1.1.42</ecNumber>
    </recommendedName>
    <alternativeName>
        <fullName evidence="10">Oxalosuccinate decarboxylase</fullName>
    </alternativeName>
</protein>
<evidence type="ECO:0000256" key="7">
    <source>
        <dbReference type="ARBA" id="ARBA00023002"/>
    </source>
</evidence>
<evidence type="ECO:0000313" key="13">
    <source>
        <dbReference type="Proteomes" id="UP001501697"/>
    </source>
</evidence>
<dbReference type="EMBL" id="BAAAYU010000005">
    <property type="protein sequence ID" value="GAA3632091.1"/>
    <property type="molecule type" value="Genomic_DNA"/>
</dbReference>
<evidence type="ECO:0000256" key="1">
    <source>
        <dbReference type="ARBA" id="ARBA00001946"/>
    </source>
</evidence>
<evidence type="ECO:0000256" key="8">
    <source>
        <dbReference type="ARBA" id="ARBA00023554"/>
    </source>
</evidence>
<comment type="catalytic activity">
    <reaction evidence="8 10">
        <text>D-threo-isocitrate + NADP(+) = 2-oxoglutarate + CO2 + NADPH</text>
        <dbReference type="Rhea" id="RHEA:19629"/>
        <dbReference type="ChEBI" id="CHEBI:15562"/>
        <dbReference type="ChEBI" id="CHEBI:16526"/>
        <dbReference type="ChEBI" id="CHEBI:16810"/>
        <dbReference type="ChEBI" id="CHEBI:57783"/>
        <dbReference type="ChEBI" id="CHEBI:58349"/>
        <dbReference type="EC" id="1.1.1.42"/>
    </reaction>
</comment>
<comment type="caution">
    <text evidence="12">The sequence shown here is derived from an EMBL/GenBank/DDBJ whole genome shotgun (WGS) entry which is preliminary data.</text>
</comment>
<dbReference type="SUPFAM" id="SSF53659">
    <property type="entry name" value="Isocitrate/Isopropylmalate dehydrogenase-like"/>
    <property type="match status" value="1"/>
</dbReference>
<dbReference type="InterPro" id="IPR004436">
    <property type="entry name" value="Isocitrate_DH_NADP_mono"/>
</dbReference>
<evidence type="ECO:0000256" key="4">
    <source>
        <dbReference type="ARBA" id="ARBA00022723"/>
    </source>
</evidence>
<evidence type="ECO:0000256" key="3">
    <source>
        <dbReference type="ARBA" id="ARBA00022532"/>
    </source>
</evidence>
<evidence type="ECO:0000313" key="12">
    <source>
        <dbReference type="EMBL" id="GAA3632091.1"/>
    </source>
</evidence>